<dbReference type="AlphaFoldDB" id="A0A165NI82"/>
<evidence type="ECO:0000313" key="2">
    <source>
        <dbReference type="Proteomes" id="UP000076761"/>
    </source>
</evidence>
<keyword evidence="2" id="KW-1185">Reference proteome</keyword>
<organism evidence="1 2">
    <name type="scientific">Neolentinus lepideus HHB14362 ss-1</name>
    <dbReference type="NCBI Taxonomy" id="1314782"/>
    <lineage>
        <taxon>Eukaryota</taxon>
        <taxon>Fungi</taxon>
        <taxon>Dikarya</taxon>
        <taxon>Basidiomycota</taxon>
        <taxon>Agaricomycotina</taxon>
        <taxon>Agaricomycetes</taxon>
        <taxon>Gloeophyllales</taxon>
        <taxon>Gloeophyllaceae</taxon>
        <taxon>Neolentinus</taxon>
    </lineage>
</organism>
<sequence length="224" mass="25176">MMPWTARALSGSTRVPTVSTYVWGPIFPPQSPVDKQCYFDKFTCLTAHQSVKCRSWQSDKESLFPFPLVHYGYLLNLGVLLKTLHLTERFHFADPRPRENGGYTRRAPSRLLLSHSQTGDNSPMMHKDGVRTDLDVGVAVQCSPSWDLFCDFIICRASCGGWMCYCMPALKGGALHRLVSLVRRFSEYMGISWASEGEHSQHSEPSKLARSCLMRKPACTPAPS</sequence>
<dbReference type="Proteomes" id="UP000076761">
    <property type="component" value="Unassembled WGS sequence"/>
</dbReference>
<dbReference type="EMBL" id="KV425635">
    <property type="protein sequence ID" value="KZT19679.1"/>
    <property type="molecule type" value="Genomic_DNA"/>
</dbReference>
<protein>
    <submittedName>
        <fullName evidence="1">Uncharacterized protein</fullName>
    </submittedName>
</protein>
<dbReference type="InParanoid" id="A0A165NI82"/>
<evidence type="ECO:0000313" key="1">
    <source>
        <dbReference type="EMBL" id="KZT19679.1"/>
    </source>
</evidence>
<name>A0A165NI82_9AGAM</name>
<proteinExistence type="predicted"/>
<accession>A0A165NI82</accession>
<gene>
    <name evidence="1" type="ORF">NEOLEDRAFT_1141672</name>
</gene>
<reference evidence="1 2" key="1">
    <citation type="journal article" date="2016" name="Mol. Biol. Evol.">
        <title>Comparative Genomics of Early-Diverging Mushroom-Forming Fungi Provides Insights into the Origins of Lignocellulose Decay Capabilities.</title>
        <authorList>
            <person name="Nagy L.G."/>
            <person name="Riley R."/>
            <person name="Tritt A."/>
            <person name="Adam C."/>
            <person name="Daum C."/>
            <person name="Floudas D."/>
            <person name="Sun H."/>
            <person name="Yadav J.S."/>
            <person name="Pangilinan J."/>
            <person name="Larsson K.H."/>
            <person name="Matsuura K."/>
            <person name="Barry K."/>
            <person name="Labutti K."/>
            <person name="Kuo R."/>
            <person name="Ohm R.A."/>
            <person name="Bhattacharya S.S."/>
            <person name="Shirouzu T."/>
            <person name="Yoshinaga Y."/>
            <person name="Martin F.M."/>
            <person name="Grigoriev I.V."/>
            <person name="Hibbett D.S."/>
        </authorList>
    </citation>
    <scope>NUCLEOTIDE SEQUENCE [LARGE SCALE GENOMIC DNA]</scope>
    <source>
        <strain evidence="1 2">HHB14362 ss-1</strain>
    </source>
</reference>